<dbReference type="Proteomes" id="UP001159363">
    <property type="component" value="Chromosome 7"/>
</dbReference>
<organism evidence="1 2">
    <name type="scientific">Dryococelus australis</name>
    <dbReference type="NCBI Taxonomy" id="614101"/>
    <lineage>
        <taxon>Eukaryota</taxon>
        <taxon>Metazoa</taxon>
        <taxon>Ecdysozoa</taxon>
        <taxon>Arthropoda</taxon>
        <taxon>Hexapoda</taxon>
        <taxon>Insecta</taxon>
        <taxon>Pterygota</taxon>
        <taxon>Neoptera</taxon>
        <taxon>Polyneoptera</taxon>
        <taxon>Phasmatodea</taxon>
        <taxon>Verophasmatodea</taxon>
        <taxon>Anareolatae</taxon>
        <taxon>Phasmatidae</taxon>
        <taxon>Eurycanthinae</taxon>
        <taxon>Dryococelus</taxon>
    </lineage>
</organism>
<keyword evidence="2" id="KW-1185">Reference proteome</keyword>
<name>A0ABQ9H0Y0_9NEOP</name>
<evidence type="ECO:0000313" key="1">
    <source>
        <dbReference type="EMBL" id="KAJ8877853.1"/>
    </source>
</evidence>
<comment type="caution">
    <text evidence="1">The sequence shown here is derived from an EMBL/GenBank/DDBJ whole genome shotgun (WGS) entry which is preliminary data.</text>
</comment>
<sequence>MNWQTCISATAQLTRMHSQLRGFIQSVSSMQLTKPCVLYKCELSYPLDRDGEVKRVDIDEMCTNTSLKMKC</sequence>
<dbReference type="EMBL" id="JARBHB010000008">
    <property type="protein sequence ID" value="KAJ8877853.1"/>
    <property type="molecule type" value="Genomic_DNA"/>
</dbReference>
<accession>A0ABQ9H0Y0</accession>
<evidence type="ECO:0000313" key="2">
    <source>
        <dbReference type="Proteomes" id="UP001159363"/>
    </source>
</evidence>
<gene>
    <name evidence="1" type="ORF">PR048_022312</name>
</gene>
<reference evidence="1 2" key="1">
    <citation type="submission" date="2023-02" db="EMBL/GenBank/DDBJ databases">
        <title>LHISI_Scaffold_Assembly.</title>
        <authorList>
            <person name="Stuart O.P."/>
            <person name="Cleave R."/>
            <person name="Magrath M.J.L."/>
            <person name="Mikheyev A.S."/>
        </authorList>
    </citation>
    <scope>NUCLEOTIDE SEQUENCE [LARGE SCALE GENOMIC DNA]</scope>
    <source>
        <strain evidence="1">Daus_M_001</strain>
        <tissue evidence="1">Leg muscle</tissue>
    </source>
</reference>
<proteinExistence type="predicted"/>
<protein>
    <submittedName>
        <fullName evidence="1">Uncharacterized protein</fullName>
    </submittedName>
</protein>